<comment type="caution">
    <text evidence="1">The sequence shown here is derived from an EMBL/GenBank/DDBJ whole genome shotgun (WGS) entry which is preliminary data.</text>
</comment>
<evidence type="ECO:0000313" key="2">
    <source>
        <dbReference type="Proteomes" id="UP000254168"/>
    </source>
</evidence>
<dbReference type="AlphaFoldDB" id="A0AA46C927"/>
<dbReference type="EMBL" id="UIHB01000002">
    <property type="protein sequence ID" value="SUZ28414.1"/>
    <property type="molecule type" value="Genomic_DNA"/>
</dbReference>
<dbReference type="Proteomes" id="UP000254168">
    <property type="component" value="Unassembled WGS sequence"/>
</dbReference>
<organism evidence="1 2">
    <name type="scientific">Xanthomonas euroxanthea</name>
    <dbReference type="NCBI Taxonomy" id="2259622"/>
    <lineage>
        <taxon>Bacteria</taxon>
        <taxon>Pseudomonadati</taxon>
        <taxon>Pseudomonadota</taxon>
        <taxon>Gammaproteobacteria</taxon>
        <taxon>Lysobacterales</taxon>
        <taxon>Lysobacteraceae</taxon>
        <taxon>Xanthomonas</taxon>
    </lineage>
</organism>
<evidence type="ECO:0000313" key="1">
    <source>
        <dbReference type="EMBL" id="SUZ28414.1"/>
    </source>
</evidence>
<sequence length="607" mass="66920">MQQEWFEMQAERRRPYAMQTWIPLRAFEGTREGDIAQLGYQEDVSCAVSVAVQATQRTAVEDVEWGDSGLSNTQGAYAFEDGRYKTAEAFEIEDGVDVGIQLVLAQYNPIGDQVWHLNQDLVLALALIEENHSWIRPDENYAVVAKRTFHSDGSIAGIHIRTDVLRDYLCARGMALRLLTYRERTTYEAMADHIEWPGGRIQVPLADGRFEGSVTRVLPGGYPEGATVAVHHVWRTDVDVEADVPVMSPETDEGTDYTHRRFTRTGPVIHRISGQSWRREWIEPATRSPRVRGDHEPSATTFIVNAAGDRQNADELNDEDIGLWLWFEPTIVSDLLALRGGKLEWYTHDTGGLQGEPGYSSIHFGINEAGLINVYARDVARLSEWHRRIWAGRNLYPNGRLSVELGQAHVEGRVADTTAPEARTTEALIAIDAAAQAIWGFPVFRPHNIQDRLLATVHRFRATNRDSLLELAKDVARLTADRMDTVALQAFAPVTPELGGTGSLKSLERALAKHEGAAQARALMGPLAGIYDLRVGAAHLPGSQISDAFALVGIDPAAKPYDQAVQLLTTLATTLEAIAVSIRASARAPAASSALTSTPASSRRRVT</sequence>
<proteinExistence type="predicted"/>
<accession>A0AA46C927</accession>
<dbReference type="RefSeq" id="WP_115677027.1">
    <property type="nucleotide sequence ID" value="NZ_LR994544.1"/>
</dbReference>
<name>A0AA46C927_9XANT</name>
<gene>
    <name evidence="1" type="ORF">CPBF424_22300</name>
</gene>
<reference evidence="1 2" key="1">
    <citation type="submission" date="2018-06" db="EMBL/GenBank/DDBJ databases">
        <authorList>
            <person name="Pothier F. J."/>
        </authorList>
    </citation>
    <scope>NUCLEOTIDE SEQUENCE [LARGE SCALE GENOMIC DNA]</scope>
    <source>
        <strain evidence="1 2">CPBF 424</strain>
    </source>
</reference>
<protein>
    <submittedName>
        <fullName evidence="1">Uncharacterized protein</fullName>
    </submittedName>
</protein>
<keyword evidence="2" id="KW-1185">Reference proteome</keyword>